<protein>
    <submittedName>
        <fullName evidence="1">Uncharacterized protein</fullName>
    </submittedName>
</protein>
<dbReference type="EMBL" id="UINC01089401">
    <property type="protein sequence ID" value="SVC40464.1"/>
    <property type="molecule type" value="Genomic_DNA"/>
</dbReference>
<sequence>MQYHLNGFVPGNLQQPESIRNKKFPPNLGGISSEVDVLIVGCGPAG</sequence>
<evidence type="ECO:0000313" key="1">
    <source>
        <dbReference type="EMBL" id="SVC40464.1"/>
    </source>
</evidence>
<accession>A0A382LUQ4</accession>
<gene>
    <name evidence="1" type="ORF">METZ01_LOCUS293318</name>
</gene>
<dbReference type="AlphaFoldDB" id="A0A382LUQ4"/>
<reference evidence="1" key="1">
    <citation type="submission" date="2018-05" db="EMBL/GenBank/DDBJ databases">
        <authorList>
            <person name="Lanie J.A."/>
            <person name="Ng W.-L."/>
            <person name="Kazmierczak K.M."/>
            <person name="Andrzejewski T.M."/>
            <person name="Davidsen T.M."/>
            <person name="Wayne K.J."/>
            <person name="Tettelin H."/>
            <person name="Glass J.I."/>
            <person name="Rusch D."/>
            <person name="Podicherti R."/>
            <person name="Tsui H.-C.T."/>
            <person name="Winkler M.E."/>
        </authorList>
    </citation>
    <scope>NUCLEOTIDE SEQUENCE</scope>
</reference>
<name>A0A382LUQ4_9ZZZZ</name>
<proteinExistence type="predicted"/>
<organism evidence="1">
    <name type="scientific">marine metagenome</name>
    <dbReference type="NCBI Taxonomy" id="408172"/>
    <lineage>
        <taxon>unclassified sequences</taxon>
        <taxon>metagenomes</taxon>
        <taxon>ecological metagenomes</taxon>
    </lineage>
</organism>
<feature type="non-terminal residue" evidence="1">
    <location>
        <position position="46"/>
    </location>
</feature>